<protein>
    <submittedName>
        <fullName evidence="1">Uncharacterized protein</fullName>
    </submittedName>
</protein>
<evidence type="ECO:0000313" key="1">
    <source>
        <dbReference type="EMBL" id="KAL0958557.1"/>
    </source>
</evidence>
<organism evidence="1 2">
    <name type="scientific">Hohenbuehelia grisea</name>
    <dbReference type="NCBI Taxonomy" id="104357"/>
    <lineage>
        <taxon>Eukaryota</taxon>
        <taxon>Fungi</taxon>
        <taxon>Dikarya</taxon>
        <taxon>Basidiomycota</taxon>
        <taxon>Agaricomycotina</taxon>
        <taxon>Agaricomycetes</taxon>
        <taxon>Agaricomycetidae</taxon>
        <taxon>Agaricales</taxon>
        <taxon>Pleurotineae</taxon>
        <taxon>Pleurotaceae</taxon>
        <taxon>Hohenbuehelia</taxon>
    </lineage>
</organism>
<gene>
    <name evidence="1" type="ORF">HGRIS_000697</name>
</gene>
<dbReference type="Proteomes" id="UP001556367">
    <property type="component" value="Unassembled WGS sequence"/>
</dbReference>
<reference evidence="2" key="1">
    <citation type="submission" date="2024-06" db="EMBL/GenBank/DDBJ databases">
        <title>Multi-omics analyses provide insights into the biosynthesis of the anticancer antibiotic pleurotin in Hohenbuehelia grisea.</title>
        <authorList>
            <person name="Weaver J.A."/>
            <person name="Alberti F."/>
        </authorList>
    </citation>
    <scope>NUCLEOTIDE SEQUENCE [LARGE SCALE GENOMIC DNA]</scope>
    <source>
        <strain evidence="2">T-177</strain>
    </source>
</reference>
<dbReference type="EMBL" id="JASNQZ010000004">
    <property type="protein sequence ID" value="KAL0958557.1"/>
    <property type="molecule type" value="Genomic_DNA"/>
</dbReference>
<dbReference type="Gene3D" id="3.60.130.30">
    <property type="match status" value="1"/>
</dbReference>
<comment type="caution">
    <text evidence="1">The sequence shown here is derived from an EMBL/GenBank/DDBJ whole genome shotgun (WGS) entry which is preliminary data.</text>
</comment>
<proteinExistence type="predicted"/>
<sequence length="221" mass="24678">MATGVSFGGGQARPMNVQQHGEENDAVLCHIASTNEFRRIAGFASRGFLNWAPRVHERYTDNLAALERADESLARPFPNAPWAAATFNFGPQTVCLPHLDSANLPWGWCAITALGRFNPDAGGHLVLWDYGLVIQCPPGSTILIPSAIVRHSNIPILEGEQRFSFTMYSAGGLFRWVSNGHRSELRAIRRARKADLARREEERSQRWQSGYALFKKYLAQI</sequence>
<evidence type="ECO:0000313" key="2">
    <source>
        <dbReference type="Proteomes" id="UP001556367"/>
    </source>
</evidence>
<name>A0ABR3JS02_9AGAR</name>
<keyword evidence="2" id="KW-1185">Reference proteome</keyword>
<accession>A0ABR3JS02</accession>